<comment type="caution">
    <text evidence="1">The sequence shown here is derived from an EMBL/GenBank/DDBJ whole genome shotgun (WGS) entry which is preliminary data.</text>
</comment>
<name>A0ABP8HA07_9BURK</name>
<dbReference type="SUPFAM" id="SSF55729">
    <property type="entry name" value="Acyl-CoA N-acyltransferases (Nat)"/>
    <property type="match status" value="1"/>
</dbReference>
<gene>
    <name evidence="1" type="ORF">GCM10023144_30790</name>
</gene>
<dbReference type="Proteomes" id="UP001501671">
    <property type="component" value="Unassembled WGS sequence"/>
</dbReference>
<evidence type="ECO:0000313" key="2">
    <source>
        <dbReference type="Proteomes" id="UP001501671"/>
    </source>
</evidence>
<dbReference type="PANTHER" id="PTHR47017">
    <property type="entry name" value="ACYL-COA"/>
    <property type="match status" value="1"/>
</dbReference>
<sequence length="374" mass="42007">MADSSIEVVDTLEGVDPQAWDALAGGNPFVGHAFLHLLHRSGCASRKTGWLPQYLLLRRKGRLEGAMPLYLKGHSRGEYVFDHAWAEAFERHGIEYYPKLLSAVPFTPVGGPRLLAAGHDDRVLLAQAAIELARRAGVSSLHVLFPQPADVEALREAGCMLREGVQFHWRDDGYASFDDFLASMSHDKRKKIRQDRRRVAEAGIAFRHLRGRQIEPAHIDFFYRCYASTYANHWSSPYLTQAFFHRLAAELPDALLLILAERHGEPVASALNVAGDGVLYGRYWGSMEFVSGLHFETCYLQAIEYCIAHGIGCFEGGAQGEHKMSRGLLPTATWSAHWIADGRFAQAIADFLERETRGVDRYLDELESHTPFKR</sequence>
<dbReference type="Pfam" id="PF04339">
    <property type="entry name" value="FemAB_like"/>
    <property type="match status" value="1"/>
</dbReference>
<dbReference type="PANTHER" id="PTHR47017:SF1">
    <property type="entry name" value="ACYL-COA"/>
    <property type="match status" value="1"/>
</dbReference>
<organism evidence="1 2">
    <name type="scientific">Pigmentiphaga soli</name>
    <dbReference type="NCBI Taxonomy" id="1007095"/>
    <lineage>
        <taxon>Bacteria</taxon>
        <taxon>Pseudomonadati</taxon>
        <taxon>Pseudomonadota</taxon>
        <taxon>Betaproteobacteria</taxon>
        <taxon>Burkholderiales</taxon>
        <taxon>Alcaligenaceae</taxon>
        <taxon>Pigmentiphaga</taxon>
    </lineage>
</organism>
<evidence type="ECO:0000313" key="1">
    <source>
        <dbReference type="EMBL" id="GAA4336453.1"/>
    </source>
</evidence>
<protein>
    <submittedName>
        <fullName evidence="1">GNAT family N-acetyltransferase</fullName>
    </submittedName>
</protein>
<dbReference type="Gene3D" id="3.40.630.30">
    <property type="match status" value="1"/>
</dbReference>
<dbReference type="RefSeq" id="WP_345250748.1">
    <property type="nucleotide sequence ID" value="NZ_BAABFO010000015.1"/>
</dbReference>
<reference evidence="2" key="1">
    <citation type="journal article" date="2019" name="Int. J. Syst. Evol. Microbiol.">
        <title>The Global Catalogue of Microorganisms (GCM) 10K type strain sequencing project: providing services to taxonomists for standard genome sequencing and annotation.</title>
        <authorList>
            <consortium name="The Broad Institute Genomics Platform"/>
            <consortium name="The Broad Institute Genome Sequencing Center for Infectious Disease"/>
            <person name="Wu L."/>
            <person name="Ma J."/>
        </authorList>
    </citation>
    <scope>NUCLEOTIDE SEQUENCE [LARGE SCALE GENOMIC DNA]</scope>
    <source>
        <strain evidence="2">JCM 17666</strain>
    </source>
</reference>
<dbReference type="EMBL" id="BAABFO010000015">
    <property type="protein sequence ID" value="GAA4336453.1"/>
    <property type="molecule type" value="Genomic_DNA"/>
</dbReference>
<accession>A0ABP8HA07</accession>
<proteinExistence type="predicted"/>
<keyword evidence="2" id="KW-1185">Reference proteome</keyword>
<dbReference type="InterPro" id="IPR016181">
    <property type="entry name" value="Acyl_CoA_acyltransferase"/>
</dbReference>
<dbReference type="InterPro" id="IPR007434">
    <property type="entry name" value="FemAB-like"/>
</dbReference>